<evidence type="ECO:0000256" key="1">
    <source>
        <dbReference type="SAM" id="MobiDB-lite"/>
    </source>
</evidence>
<evidence type="ECO:0000313" key="4">
    <source>
        <dbReference type="EMBL" id="MCX2973483.1"/>
    </source>
</evidence>
<dbReference type="InterPro" id="IPR036709">
    <property type="entry name" value="Autotransporte_beta_dom_sf"/>
</dbReference>
<feature type="compositionally biased region" description="Pro residues" evidence="1">
    <location>
        <begin position="150"/>
        <end position="161"/>
    </location>
</feature>
<feature type="region of interest" description="Disordered" evidence="1">
    <location>
        <begin position="133"/>
        <end position="164"/>
    </location>
</feature>
<reference evidence="4" key="1">
    <citation type="submission" date="2019-02" db="EMBL/GenBank/DDBJ databases">
        <authorList>
            <person name="Li S.-H."/>
        </authorList>
    </citation>
    <scope>NUCLEOTIDE SEQUENCE</scope>
    <source>
        <strain evidence="4">IMCC8485</strain>
    </source>
</reference>
<dbReference type="EMBL" id="SHNP01000002">
    <property type="protein sequence ID" value="MCX2973483.1"/>
    <property type="molecule type" value="Genomic_DNA"/>
</dbReference>
<sequence length="7039" mass="659333">MHIRSLIIASAFSLFATGAFSQAEPPNVNSVVGDTVINPATGEEVEVVGLIEDVNGVTQYVIASDGNGIATETTVGNTIALTADTAQLNNLAVGDYQIIQQNLGSFGYVDSLKVQLIQDPQPDPPNPLLDYALVTSGTEDPPQGEDGNPIQPPAPGTPEAPAPQLTSGIIYDVVKGAGGSGGDDGYGIRICIPLLGCATIGYSGSSGGNGSQPSDYTLSIPDNYNSGAITSIGNSEPAITVGRVGGDGGQGGDAYGNFQAKPGGNGGAGGNVTVTNNVDTQTSGENSYGMYIFSRAGQSGAGGTGYIFGSGGQGGAALDGGTVNATNNAQVNTSGDGAHAVRVFSTGGAAGSGGGSWGLVGESGNGADGGNGGAVTVNNNSNGALVTTGKDAHGILAQSIGGSGGDSGSGGGLYVEAGASAGGGNGSTVTVNNSGVISTQNDGSNGILAQSIGGGGGSGGDVGGLVALSGSGGGGGHGSTVVVNNSGQVSTDGNRADAVFAQSVGGGGGTGGGSGGLVASSAGGGGGGTGGNVTVVNSGVLQTSGSDSRGIVAQSIGGGGGNGGGAGGLVALAGDGGGAGRGGDVSVNNSGQIFTNGLGSDAVFAQSVGGGGGSGAASGGLVAVSGSAAGGGTGIGGVVEVINNALLQTGAGSSFGIFAQSVGGGGGSGGAGGGLVALSGGGGGASSGGAVTVTNNQAGKISTFGDNSGAIYAQSVGGGGGRGAASGGLVAVSTSGGGAGNGGEVTVTSHGDLQTRGSGSEGIFAQSIGGGGGAGGEAGGLVAIGGDGGGAGFGSNVTVTNSGQILTGAEGVVGTGSSAIYAQSIGGGGGSGAPTGGLVAVPGDGGGGQGKGGEVRVTNTGLLTTYFEESFGIFAESVGGGGGSGGGSGGLVALGGQGGGAASGDLVDVDNDGNIFTFGANSGAIYAQSVGGGGGRGAASGGLVAVSTSGGGAGNGGEVVVNNTGALNTAGTGSEGIFAQSIGGGGGAGGEAGGLVAIGGDGGGAGFGSNVTVTNTGQIFTGLEGVAGTGSSAIYAQSIGGGGGTGAPTGGLVAVPGDGGGGDGKGGQVRVTNSGILRTYFEDSFGIFAQSVGGGGGSGGGSGGLVALGGEGGGAANGDLVDVINNGNILTFGANSDAIYAQSVGGGGGRGAASGGLVAVSTAGGGAGSGGEVTVANTAVLVTRGQASKGIFAQSIGGGGGTGGEAGGLVALSGDGGGAGDGNDVTVTNSGSITTSALDRQKSSATYSFAIELDDGQDCETNVDCEQLYLDKITDGDVNLDIDGGDFYSIRTVDASSVEIVIYDRAASSTALYAQSVGGGGGTGTPSGGLVAVSGNGGGEGNGGVVSATNSSTLQTSGSNSYGIFAQSVGGAGGDGGASGGLAAVSGDGGGAGFGGTVIVDNNTGGDITTSGINSTAIFAESVGGGGGVGEPGGGLGAVGGDGGTAGYGGSVTVTNDANLITEGDFSKGIFAQSVGGGGGAAGEAGGVGSVGGEGGAGKYGGAVHVESTGNITTSGRGATGIFAQSIGGGGGDAGDGGGLFTWGGDGDGDGLGALGGIVTVKNFGEIITTGNGAKGIFAQSVGGGGGSGGSAYGVFVTVGGDGGNGSEGGDVDVTHGGSIHTSGISATGIHAQSVGGSGGDGGSSYSGSLFFGYALGGDGGNGALGGDVDVTLGRYLNDVLQNRSMIITDSGRSTGILAHSVGGGGGSGGKSVQASAGAFINMSVSIGGTGGTGGQGGIVNLDGAGDVLTKGDVSPGVILQSVGGGGGNGGSSVSVSVAAGEGVSLAGSVALGGDGGAAGDGGSVTADVDSNIETRGAFSTGFLAQSVGGGGGNGGNAVSVAASFSDGAAGAVGVGLGGDGNSGGLGGIVDVSYSGSVTTKQAQSDGLVIQSVGGGGGNGGTTVAASLGAALGGGGNFSLALGGKGGGGGIGGKAKAIIVGDVSVAGDGSDGVIVQSIGGGGGNSGLTVGAGAAGAVGAAASVNVALGATGGSGGAGGLVDAYYDGILSTIGNSATGILAQSVGGGGGNAGGTIAAGIAGALGGASGALGVSIGGDGGGGGNGGVAEAVTTITTPLGDRSYEFAVSLNTRGSVATNGENSAGIIAQSIGGGGGNGGYSVSGTLAGAAVGAGTIGVSLGGDGEGGGVGMDVLADIESTVITSGGASRGVLVQSVGGGGGTGGLSVSAGIAGAGVAAGSLNVGLGGSGGTGAIGGDVNATATGAIETRGDQSHGFVAQSIGGGGGSGGANVSASINGASTASGGINIGLGGSGGTAGHGGSVIAATSGNVVTYGQQSVGILAQSVGGGGGDGNFNVAAGISGAGVANGQIGVGLGGNGGAAGDGGEVSLTVTNNVLTFGGDGSGAIVGSSDYLDTLLAAYADPFNAFPVGDDADAGAVIAQSIGGGGGNGGLNVTASAGGSGVGSGGVNVGLGGSGEGGGSGGAVTAAVEGTILTVGNGGNGVLAQSIGGGGGNGAINIAGTISGAGVGNGAVTVGLGGDGDLGGTGGAVTLDLEGPVTTYGDRARGVVAQSIGGGGGNGAVNIGGTLAGAGTGNGDLTLAVGGSGGGGGASGRVDADVSGNIYTVGDFSDGFIAQTIGGGGGNSAINIGAAISGGGIGNGSGKISLGGAGGSASNSDIVDALYSGLITTFGDYSRGMLAQSVGGGGGNAAGNVAAGISGAGTGNGDLVVGVGGDGGGAGDGGREGVALAVTAAAQGQIVTYGKNSGAFTAQSIGGGGGSGGYNVSASGSGAGTGAGGVGVGLGGDGSGGGAGKGVDADISANIWTYGESSGGILAQSVGGGGGNGGFNVTAVGTGAGTGAGAVTVGLGGTGAKGGNSGRVDADSTGTVFTEGDNSTGFLAQSVGGGGGNGGFNVNVSIAGSGVGSGAVGVGLGGDGDVGGDAGEVYASTDKTVTTRGDNSAGVVAQSIGGGGGNGGFNVTVSVSGAAKGSGSVGVGLGGGGAGGGVGKRVELTVDEDVTTSGANSAGVIAQSLGGGGGNGGFNVAVPLSGAGTGSGAVAVGLGGNGGTASDGGTVIFRGETDVITGDVADFDSGRLGVEKQRTEYAFVSEPDPDCTLFDCLALTIPVIDGDDELITSMGSVNCFESDCSVFVEAAIANGDIEIDLGPGEQWELEVVDAETIELVIYERKTASGDFSQGVVVQSIGGGGGNGGFDVSATISGAEKGSGALSVSLGGDGDGGGAGGIVDSFLTGLIETAGFGSNGLTVQSVGGGGGNGNFSVAGALSGASQASGAGAISLGGTGAGGGNGNTVDSVHTGAVATLGDYSNGVVVQSIGGGGGNGGFAVAGGISVAKEGSGALTVGIGGSGGSGGSAGMVTGEQDGNVSTAGDFSSGVIVQSLGGGGGNGGFSVSGNISAANKGSGALAVGVGGTGGIAGFAMDATSTVTALVQTLGDNSDGIFTQSLGGGGGNGGFNVSGSLTASKEGSGNLAVGIGGFGGEGGYAGAATSTVTGGALTSGDNSNGIVTQSLGGGGGNGALNVAGSVNITSEGSGGNLGVGIGGFGGDGGDAGTVSSTVTMTEQYDRVTTTGNNSIGILAQSVGGGGGNGGINVTGTLNATSKSGGSVGFGLGGFGAGAGDGKKVTLDVDGLVVTQGNNSHGLMAQSVGGAGGNGGMNVTGSVAITKSSQSATQVGVAIGIGGFGGGGGIAGDVDVDHNGSIFAGMGLRELIPESTDTITGEVTPAYYVLRDVPGYTVPAIRQAVLDSNGDPELDDQGNQVTEVILPQYVVGLDQKGGSGLIAQSIGGGGGSGGMNVSGSISAGFGDDASGYGIVVGVGGFGGAGGDAGAVDVDVVGEDIVATGNGRSGVLAQSIGGGGGDGGTNVSGSISTDAPLLVGVGGFGADAGKGKAVTVNAVADIDVLGLGALAGANDDLADSDDKLNGDERRPDLMSAGVMAQSVGGGGGNGGLNVSGALVTSKSQGVPAINVGIGGYGGDGATSDNVTVDHEGSINIAGEYAHGVLAQSIGGGGGNGATNVSGQISKASGTQGEAGGNSDISIVVGVGGSGGEAAKSGDVTVTQFGQVTTKGDNSRGIFAQSISDGGGFGGLNVSALVGTKTSPVIVGVGGSGGDGASAGNVAVFRGDSTSDAGAIVTDGEAAHGIEASTVSGGGGDAGANIAFSAVQANKASGDPGFTASIGIGGGGGEAADAGNALINNYSNVITLQNKSHGVFSQSIGGGGGNANFNVALGIAKFGDKKENNNSPKGVSLAVGGATGNGGSGGQVDVVQVGNIDTTGDNSYGIFAQSIGGGGGNAGYDMNTASADGGNLGIKIGREGGTGGHGGDVTLDFDSVIRTRGKTSHGALAQSIGNGGGNSSASKVGLTGANTGDGSNSVSLALGVEGGEAGYAGTVLLTAKGAVITEQDDSRGIFAQSVGGGGGNAGGASTFAASPSGNAGSGLSIGAKGGEGGYGGLVTVDSSADVWTAGERSAGILAQSIGGGGGNGSASKSGGVGGANSGINIAVGGNGGTGNFGGVIDVDNDGVIITEGDNSVGVLAQSIGGGGGQGGAAFTGVFRANNKEEPKRISLAFGGAGGEGGYGSAVTVDNYNGVGTLGYRSSGIFAQSVGGGGGVGGTSTVMTAEGDQGAQNVSLSLGGSGGSAATGGVVTVNNLLTENSEGVISTYGNSAHGIVAMSVGGGGGDAGGSYIVNRQGTTDAAMQAEAISVAIGGAGGEGGTGGAVNVKNEGIIVTRGDRAHGIYATSIGGGGGNGGTSFIGEYSLGLPSLSGGNQSNLQLAVGGAGGDGNFGGNVLVENSGTITVNGEQAFGIYAQSVGGGGGTGGIAITASKDIVNYKEPVKSLHKMAVGGFGGDANNGGDVKVVHTGDIFVNGNDSIGIFAESIGGAGGHAGTSISSPVWMAADLLLDFLVGGGNNGQAGDVSVEYVGNIVIAEDATGSQGVILQKINGGGGNSDFYYDLSQQAKQLGEGGYDLPNNEGFKDQALGFIEGTLKAGGEAINLDVDLDLENLAPTSFDVEGGVIGQAANGLGTLTQSITGGGGRSVTTLVLQQDGNEATAGEVEVQDSVLLSEEGRAKLQELADQNDVELDDVELGDLIEQVLDDNPGFRTGSSADLVAELGGTDIDGASAGAIEYSQSGDLVMLGEDSQGALVQSIGGGGGQLELRLYTAPEIPNPAPIESLPIEQQSASETLDSPVPLQASLGAPAPLAAALIEPLTPVIPAVPNFRVLTSQVGTIGGSDNNGGEVTASRSGVVMTTGDYSPGVVMQSIGAGGGQLSSTGFDVMMLAVGATGGASGDGADISYSNDGDVYTSGILSHGVVVQTIGGGGGLSISDTSADNVFVSRNVDNKGDGGNVNYAQAGNVLTEGERSYGIAIQSLGGGGGIVDSEFFGASGGEGIAKDVFVQLAGSATVSGNSGIALLAQTEARDGSGNIGFDVSGTLTAAGDFSTGLLGITRSDADSGDMAILLGGDAIASGISAVGLDVLQQSVLSVGKIDVDVAGNVSASGKDSTGIRGGAVSDKISEATSLIIGGSAVATGIRSTAIDLALTGSELAADIGLSVGRDLVASGNSSTGVSLLTDAQTAGAVGAQVGGSVVSDGTGSVGISAASVGVSESGNINVEVIGGVSAGGASSIGITAESVSNGATGFAGVAVDGDVSVNGKNALGVTAISAAGVDVAIGSNAVVSGDSARGIEQISSGGSVTTSVDGFIAVAGDSASGATTEAKTDVTFTVASAVEVSGAGSLGVELIGRNIEAEVGGPVLALAELALGVSARSRSDVSFEVGSAVSASGESATGVSIESIGGSVLLDIAEFISASGESSAAVRALANDSLQLNVASAVESAGESAMGVDLFSDQGDSSVDIGGYVLASGDSSTGVRSVSRESSSLVVGSAVEASGDNAAGIDVKSYRDSAQLAVKGVVLASGDSSSAVRMVANNGGLVSMDAGSSVVTQGEGSLAVNLRSDGASTSGISLAVEDDLQVSGRSSTGVQAKANGSSDSSVAQIALGGRVLVDADDARGLAVSTKSSESSADIALDVGGLIFTSGAQALGITLATEGTQASGSVVALIGGEAANIGQDSTLLKASSVSESGSSGDVAVAISQSLITDAPLGTGLRLVSSSGTTSGSISATIGGNLVTAGTAAQGVSVRASSEGISSDVDITVASDTLAEGERANGVNIVTNGEQSSGNVDLNLGGNVLALGNGAYGAKARSNGGNFSGNLFAIIEGSALAEGKNSVALDLVSRSEGTAGSIISAINNDAFASGRKSTAIRLQSFGGDSSGTIDLNVAGALTAFGENSRGVDMRSFGDNVSGELVFELAGLAQGEGTGLTLIELVSESSANSSDSVTTSEFALSGNSLRTSVASPLIAGAYSGSVNSASPKNLTPLPGSQSGNVSVTLAESLMVMGENSRGIVLTSSSDGVAGNVSLDAASNMAVNGPGSSLIVAQSVGGDQSGDVDIALNGNVAAQGSQAVAVTARSVSGTGVVGDITIANQAGQSLYAGSGGIGVKIDGGDANRVVLRGESMTADGLSGDVIVASSGNEVIENFGSVIGEFNLGSGVNRFINNAGATLIAGPTLAVGRNQSWLVNEGTMALGGVANAQSTALIGSFEQTSAGEAYAELDFGTDVIDQIVTTDRVKLDGRLYLTLMNPRLVPAGDFSKALYTGEAGVEDAGLQLITSESLVINYAINYSSGTAAMLDYTVDFAPSWLMANQQDVGTYLNSVQNAGSSDALSQTIVQLLYQENRDEYAGYLTSMTPEFYGEQVLQFVKSSQTFASKMLSCKQAGGDYRFTSEGNCAWVHAGFESFEYDEFGSSEFDSDVYSLGAQVAFGDHWFAGIGASREDVDGEGNRKAWSSDGTTTQLGLSLKYQPNQWKFAGVLTYGRNETETIRNGRVLNSFAARGDRDSDSLGLLLYGGYDFEFSKSYLRPALELGVNRINAEDLVEAGAAELDLVLADTSETFTWIRPSVEAGYEYALENSGRVRVYARAGLQRYMGDDYTKVEAGLAGAGILADPISTEIGLGQNSILGAVGIDVLFSNEMTLQLQYRHETADDIELNAGQLKFSMPF</sequence>
<evidence type="ECO:0000256" key="2">
    <source>
        <dbReference type="SAM" id="SignalP"/>
    </source>
</evidence>
<gene>
    <name evidence="4" type="ORF">EYC87_07775</name>
</gene>
<name>A0ABT3SU17_9GAMM</name>
<feature type="chain" id="PRO_5046703862" description="Autotransporter domain-containing protein" evidence="2">
    <location>
        <begin position="22"/>
        <end position="7039"/>
    </location>
</feature>
<dbReference type="SMART" id="SM00869">
    <property type="entry name" value="Autotransporter"/>
    <property type="match status" value="1"/>
</dbReference>
<keyword evidence="5" id="KW-1185">Reference proteome</keyword>
<dbReference type="RefSeq" id="WP_279252380.1">
    <property type="nucleotide sequence ID" value="NZ_SHNP01000002.1"/>
</dbReference>
<keyword evidence="2" id="KW-0732">Signal</keyword>
<feature type="domain" description="Autotransporter" evidence="3">
    <location>
        <begin position="6762"/>
        <end position="7039"/>
    </location>
</feature>
<organism evidence="4 5">
    <name type="scientific">Candidatus Seongchinamella marina</name>
    <dbReference type="NCBI Taxonomy" id="2518990"/>
    <lineage>
        <taxon>Bacteria</taxon>
        <taxon>Pseudomonadati</taxon>
        <taxon>Pseudomonadota</taxon>
        <taxon>Gammaproteobacteria</taxon>
        <taxon>Cellvibrionales</taxon>
        <taxon>Halieaceae</taxon>
        <taxon>Seongchinamella</taxon>
    </lineage>
</organism>
<dbReference type="SUPFAM" id="SSF103515">
    <property type="entry name" value="Autotransporter"/>
    <property type="match status" value="1"/>
</dbReference>
<evidence type="ECO:0000313" key="5">
    <source>
        <dbReference type="Proteomes" id="UP001143307"/>
    </source>
</evidence>
<protein>
    <recommendedName>
        <fullName evidence="3">Autotransporter domain-containing protein</fullName>
    </recommendedName>
</protein>
<comment type="caution">
    <text evidence="4">The sequence shown here is derived from an EMBL/GenBank/DDBJ whole genome shotgun (WGS) entry which is preliminary data.</text>
</comment>
<proteinExistence type="predicted"/>
<accession>A0ABT3SU17</accession>
<feature type="signal peptide" evidence="2">
    <location>
        <begin position="1"/>
        <end position="21"/>
    </location>
</feature>
<feature type="region of interest" description="Disordered" evidence="1">
    <location>
        <begin position="4321"/>
        <end position="4342"/>
    </location>
</feature>
<dbReference type="Proteomes" id="UP001143307">
    <property type="component" value="Unassembled WGS sequence"/>
</dbReference>
<dbReference type="PROSITE" id="PS51208">
    <property type="entry name" value="AUTOTRANSPORTER"/>
    <property type="match status" value="1"/>
</dbReference>
<dbReference type="InterPro" id="IPR005546">
    <property type="entry name" value="Autotransporte_beta"/>
</dbReference>
<evidence type="ECO:0000259" key="3">
    <source>
        <dbReference type="PROSITE" id="PS51208"/>
    </source>
</evidence>